<dbReference type="AlphaFoldDB" id="A0AAT9HBK5"/>
<protein>
    <submittedName>
        <fullName evidence="2">PAAR domain-containing protein</fullName>
    </submittedName>
</protein>
<dbReference type="Gene3D" id="2.60.200.60">
    <property type="match status" value="1"/>
</dbReference>
<dbReference type="Pfam" id="PF05488">
    <property type="entry name" value="PAAR_motif"/>
    <property type="match status" value="1"/>
</dbReference>
<reference evidence="2" key="1">
    <citation type="submission" date="2024-06" db="EMBL/GenBank/DDBJ databases">
        <authorList>
            <consortium name="consrtm"/>
            <person name="Uemura M."/>
            <person name="Terahara T."/>
        </authorList>
    </citation>
    <scope>NUCLEOTIDE SEQUENCE</scope>
    <source>
        <strain evidence="2">KM77-8</strain>
    </source>
</reference>
<feature type="region of interest" description="Disordered" evidence="1">
    <location>
        <begin position="1"/>
        <end position="23"/>
    </location>
</feature>
<dbReference type="EMBL" id="AP035768">
    <property type="protein sequence ID" value="BFO14753.1"/>
    <property type="molecule type" value="Genomic_DNA"/>
</dbReference>
<gene>
    <name evidence="2" type="ORF">SHKM778_11410</name>
</gene>
<name>A0AAT9HBK5_9ACTN</name>
<accession>A0AAT9HBK5</accession>
<evidence type="ECO:0000313" key="2">
    <source>
        <dbReference type="EMBL" id="BFO14753.1"/>
    </source>
</evidence>
<proteinExistence type="predicted"/>
<reference evidence="2" key="2">
    <citation type="submission" date="2024-07" db="EMBL/GenBank/DDBJ databases">
        <title>Streptomyces haneummycinica sp. nov., a new antibiotic-producing actinobacterium isolated from marine sediment.</title>
        <authorList>
            <person name="Uemura M."/>
            <person name="Hamada M."/>
            <person name="Hirano S."/>
            <person name="Kobayashi K."/>
            <person name="Ohshiro T."/>
            <person name="Kobayashi T."/>
            <person name="Terahara T."/>
        </authorList>
    </citation>
    <scope>NUCLEOTIDE SEQUENCE</scope>
    <source>
        <strain evidence="2">KM77-8</strain>
    </source>
</reference>
<organism evidence="2">
    <name type="scientific">Streptomyces haneummycinicus</name>
    <dbReference type="NCBI Taxonomy" id="3074435"/>
    <lineage>
        <taxon>Bacteria</taxon>
        <taxon>Bacillati</taxon>
        <taxon>Actinomycetota</taxon>
        <taxon>Actinomycetes</taxon>
        <taxon>Kitasatosporales</taxon>
        <taxon>Streptomycetaceae</taxon>
        <taxon>Streptomyces</taxon>
    </lineage>
</organism>
<evidence type="ECO:0000256" key="1">
    <source>
        <dbReference type="SAM" id="MobiDB-lite"/>
    </source>
</evidence>
<dbReference type="InterPro" id="IPR008727">
    <property type="entry name" value="PAAR_motif"/>
</dbReference>
<sequence length="106" mass="10189">MPAAARTGDPTDHGGRITTPPPAAARSVATVLIGGRPAAVVGSLHVCVVPPHVLMGPANVILPSPAGLTSGPVLIGGLPAARARDRTACGATVLPGALNVVIGGAV</sequence>